<keyword evidence="4" id="KW-1185">Reference proteome</keyword>
<dbReference type="SUPFAM" id="SSF82185">
    <property type="entry name" value="Histone H3 K4-specific methyltransferase SET7/9 N-terminal domain"/>
    <property type="match status" value="1"/>
</dbReference>
<evidence type="ECO:0008006" key="5">
    <source>
        <dbReference type="Google" id="ProtNLM"/>
    </source>
</evidence>
<dbReference type="Gene3D" id="1.25.40.10">
    <property type="entry name" value="Tetratricopeptide repeat domain"/>
    <property type="match status" value="1"/>
</dbReference>
<comment type="caution">
    <text evidence="3">The sequence shown here is derived from an EMBL/GenBank/DDBJ whole genome shotgun (WGS) entry which is preliminary data.</text>
</comment>
<organism evidence="3 4">
    <name type="scientific">Flavobacterium cheongpyeongense</name>
    <dbReference type="NCBI Taxonomy" id="2212651"/>
    <lineage>
        <taxon>Bacteria</taxon>
        <taxon>Pseudomonadati</taxon>
        <taxon>Bacteroidota</taxon>
        <taxon>Flavobacteriia</taxon>
        <taxon>Flavobacteriales</taxon>
        <taxon>Flavobacteriaceae</taxon>
        <taxon>Flavobacterium</taxon>
    </lineage>
</organism>
<dbReference type="PANTHER" id="PTHR23084">
    <property type="entry name" value="PHOSPHATIDYLINOSITOL-4-PHOSPHATE 5-KINASE RELATED"/>
    <property type="match status" value="1"/>
</dbReference>
<sequence length="341" mass="37289">MRNTLLLLLMLGFSNIISSQCTTGNCEDGYGEQNYSGGKYQGYFSNSKRSGKGTYTWTSGAKYEGEWKDGQYHGYGISKSDSGSCYEGEFRYGKRHGLGTQYTANGDVTFAGQYIEGEKQVINSALSTDVLADKYLLEAKKLMDAGSYKEAIVSFNRIQALKVSPPVTFYYFLGKCFYKSSSYTRSIIALTKYLNTSGKNAEYYSVALEMLSDAESKSSTIAQSFSEKKMEIKNCSLCSGSGYYYKKITCGSCRGRKQFYGNCSDCAGSGRSSTRCGYCGGAGSVSTHVGNGIYSSQGCSYCNASGWMQCYKCTGNGGYYYACNACNGYGTSSEKTKCYKH</sequence>
<evidence type="ECO:0000256" key="2">
    <source>
        <dbReference type="SAM" id="SignalP"/>
    </source>
</evidence>
<reference evidence="3 4" key="1">
    <citation type="submission" date="2018-05" db="EMBL/GenBank/DDBJ databases">
        <title>Flavobacterium sp. strain IMCC34759, incomplete genome.</title>
        <authorList>
            <person name="Joung Y."/>
            <person name="Cho J."/>
        </authorList>
    </citation>
    <scope>NUCLEOTIDE SEQUENCE [LARGE SCALE GENOMIC DNA]</scope>
    <source>
        <strain evidence="3 4">IMCC34759</strain>
    </source>
</reference>
<accession>A0A2V4BN16</accession>
<proteinExistence type="predicted"/>
<dbReference type="AlphaFoldDB" id="A0A2V4BN16"/>
<evidence type="ECO:0000313" key="4">
    <source>
        <dbReference type="Proteomes" id="UP000247903"/>
    </source>
</evidence>
<evidence type="ECO:0000313" key="3">
    <source>
        <dbReference type="EMBL" id="PXY40378.1"/>
    </source>
</evidence>
<keyword evidence="1" id="KW-0677">Repeat</keyword>
<feature type="chain" id="PRO_5015995783" description="Molecular chaperone DnaJ" evidence="2">
    <location>
        <begin position="20"/>
        <end position="341"/>
    </location>
</feature>
<gene>
    <name evidence="3" type="ORF">DMB65_12230</name>
</gene>
<dbReference type="InterPro" id="IPR003409">
    <property type="entry name" value="MORN"/>
</dbReference>
<keyword evidence="2" id="KW-0732">Signal</keyword>
<dbReference type="SMART" id="SM00698">
    <property type="entry name" value="MORN"/>
    <property type="match status" value="3"/>
</dbReference>
<dbReference type="PANTHER" id="PTHR23084:SF263">
    <property type="entry name" value="MORN REPEAT-CONTAINING PROTEIN 1"/>
    <property type="match status" value="1"/>
</dbReference>
<dbReference type="Pfam" id="PF02493">
    <property type="entry name" value="MORN"/>
    <property type="match status" value="3"/>
</dbReference>
<evidence type="ECO:0000256" key="1">
    <source>
        <dbReference type="ARBA" id="ARBA00022737"/>
    </source>
</evidence>
<dbReference type="RefSeq" id="WP_110306934.1">
    <property type="nucleotide sequence ID" value="NZ_QJHK01000010.1"/>
</dbReference>
<name>A0A2V4BN16_9FLAO</name>
<dbReference type="OrthoDB" id="977972at2"/>
<dbReference type="Proteomes" id="UP000247903">
    <property type="component" value="Unassembled WGS sequence"/>
</dbReference>
<dbReference type="InterPro" id="IPR011990">
    <property type="entry name" value="TPR-like_helical_dom_sf"/>
</dbReference>
<dbReference type="SUPFAM" id="SSF48452">
    <property type="entry name" value="TPR-like"/>
    <property type="match status" value="1"/>
</dbReference>
<dbReference type="EMBL" id="QJHK01000010">
    <property type="protein sequence ID" value="PXY40378.1"/>
    <property type="molecule type" value="Genomic_DNA"/>
</dbReference>
<protein>
    <recommendedName>
        <fullName evidence="5">Molecular chaperone DnaJ</fullName>
    </recommendedName>
</protein>
<dbReference type="Gene3D" id="2.20.110.10">
    <property type="entry name" value="Histone H3 K4-specific methyltransferase SET7/9 N-terminal domain"/>
    <property type="match status" value="2"/>
</dbReference>
<feature type="signal peptide" evidence="2">
    <location>
        <begin position="1"/>
        <end position="19"/>
    </location>
</feature>